<keyword evidence="1" id="KW-0812">Transmembrane</keyword>
<keyword evidence="1" id="KW-1133">Transmembrane helix</keyword>
<evidence type="ECO:0000256" key="1">
    <source>
        <dbReference type="SAM" id="Phobius"/>
    </source>
</evidence>
<reference evidence="2 3" key="1">
    <citation type="journal article" date="2016" name="Nat. Commun.">
        <title>Ectomycorrhizal ecology is imprinted in the genome of the dominant symbiotic fungus Cenococcum geophilum.</title>
        <authorList>
            <consortium name="DOE Joint Genome Institute"/>
            <person name="Peter M."/>
            <person name="Kohler A."/>
            <person name="Ohm R.A."/>
            <person name="Kuo A."/>
            <person name="Krutzmann J."/>
            <person name="Morin E."/>
            <person name="Arend M."/>
            <person name="Barry K.W."/>
            <person name="Binder M."/>
            <person name="Choi C."/>
            <person name="Clum A."/>
            <person name="Copeland A."/>
            <person name="Grisel N."/>
            <person name="Haridas S."/>
            <person name="Kipfer T."/>
            <person name="LaButti K."/>
            <person name="Lindquist E."/>
            <person name="Lipzen A."/>
            <person name="Maire R."/>
            <person name="Meier B."/>
            <person name="Mihaltcheva S."/>
            <person name="Molinier V."/>
            <person name="Murat C."/>
            <person name="Poggeler S."/>
            <person name="Quandt C.A."/>
            <person name="Sperisen C."/>
            <person name="Tritt A."/>
            <person name="Tisserant E."/>
            <person name="Crous P.W."/>
            <person name="Henrissat B."/>
            <person name="Nehls U."/>
            <person name="Egli S."/>
            <person name="Spatafora J.W."/>
            <person name="Grigoriev I.V."/>
            <person name="Martin F.M."/>
        </authorList>
    </citation>
    <scope>NUCLEOTIDE SEQUENCE [LARGE SCALE GENOMIC DNA]</scope>
    <source>
        <strain evidence="2 3">CBS 459.81</strain>
    </source>
</reference>
<dbReference type="AlphaFoldDB" id="A0A8E2DX73"/>
<gene>
    <name evidence="2" type="ORF">K432DRAFT_10212</name>
</gene>
<keyword evidence="3" id="KW-1185">Reference proteome</keyword>
<dbReference type="EMBL" id="KV745878">
    <property type="protein sequence ID" value="OCK73230.1"/>
    <property type="molecule type" value="Genomic_DNA"/>
</dbReference>
<organism evidence="2 3">
    <name type="scientific">Lepidopterella palustris CBS 459.81</name>
    <dbReference type="NCBI Taxonomy" id="1314670"/>
    <lineage>
        <taxon>Eukaryota</taxon>
        <taxon>Fungi</taxon>
        <taxon>Dikarya</taxon>
        <taxon>Ascomycota</taxon>
        <taxon>Pezizomycotina</taxon>
        <taxon>Dothideomycetes</taxon>
        <taxon>Pleosporomycetidae</taxon>
        <taxon>Mytilinidiales</taxon>
        <taxon>Argynnaceae</taxon>
        <taxon>Lepidopterella</taxon>
    </lineage>
</organism>
<keyword evidence="1" id="KW-0472">Membrane</keyword>
<proteinExistence type="predicted"/>
<protein>
    <submittedName>
        <fullName evidence="2">Uncharacterized protein</fullName>
    </submittedName>
</protein>
<dbReference type="Proteomes" id="UP000250266">
    <property type="component" value="Unassembled WGS sequence"/>
</dbReference>
<feature type="transmembrane region" description="Helical" evidence="1">
    <location>
        <begin position="52"/>
        <end position="70"/>
    </location>
</feature>
<evidence type="ECO:0000313" key="3">
    <source>
        <dbReference type="Proteomes" id="UP000250266"/>
    </source>
</evidence>
<accession>A0A8E2DX73</accession>
<evidence type="ECO:0000313" key="2">
    <source>
        <dbReference type="EMBL" id="OCK73230.1"/>
    </source>
</evidence>
<name>A0A8E2DX73_9PEZI</name>
<sequence length="136" mass="14531">MEGSMAVESAAAAHLVRISRRISARLDLHRPTFTAQLAAAASSHSPTSPYGLFYAFLCAVVYVAFCCTPFRSTSFGAEQQDQQQESRVFHTARTSMALPTAAPTAPTAQPAPPIQPFFTFLSLSLSLSLSFVLACG</sequence>